<dbReference type="Gene3D" id="3.90.190.10">
    <property type="entry name" value="Protein tyrosine phosphatase superfamily"/>
    <property type="match status" value="1"/>
</dbReference>
<dbReference type="EMBL" id="VYYT01000251">
    <property type="protein sequence ID" value="KAK2752433.1"/>
    <property type="molecule type" value="Genomic_DNA"/>
</dbReference>
<comment type="caution">
    <text evidence="1">The sequence shown here is derived from an EMBL/GenBank/DDBJ whole genome shotgun (WGS) entry which is preliminary data.</text>
</comment>
<dbReference type="SUPFAM" id="SSF52799">
    <property type="entry name" value="(Phosphotyrosine protein) phosphatases II"/>
    <property type="match status" value="1"/>
</dbReference>
<reference evidence="1" key="1">
    <citation type="submission" date="2023-02" db="EMBL/GenBank/DDBJ databases">
        <title>Colletotrichum kahawae CIFC_Que2 genome sequencing and assembly.</title>
        <authorList>
            <person name="Baroncelli R."/>
        </authorList>
    </citation>
    <scope>NUCLEOTIDE SEQUENCE</scope>
    <source>
        <strain evidence="1">CIFC_Que2</strain>
    </source>
</reference>
<protein>
    <recommendedName>
        <fullName evidence="3">Tyrosine phosphatase</fullName>
    </recommendedName>
</protein>
<dbReference type="InterPro" id="IPR016130">
    <property type="entry name" value="Tyr_Pase_AS"/>
</dbReference>
<organism evidence="1 2">
    <name type="scientific">Colletotrichum kahawae</name>
    <name type="common">Coffee berry disease fungus</name>
    <dbReference type="NCBI Taxonomy" id="34407"/>
    <lineage>
        <taxon>Eukaryota</taxon>
        <taxon>Fungi</taxon>
        <taxon>Dikarya</taxon>
        <taxon>Ascomycota</taxon>
        <taxon>Pezizomycotina</taxon>
        <taxon>Sordariomycetes</taxon>
        <taxon>Hypocreomycetidae</taxon>
        <taxon>Glomerellales</taxon>
        <taxon>Glomerellaceae</taxon>
        <taxon>Colletotrichum</taxon>
        <taxon>Colletotrichum gloeosporioides species complex</taxon>
    </lineage>
</organism>
<name>A0AAE0D498_COLKA</name>
<dbReference type="PANTHER" id="PTHR31126:SF73">
    <property type="entry name" value="TYROSINE SPECIFIC PROTEIN PHOSPHATASES DOMAIN-CONTAINING PROTEIN"/>
    <property type="match status" value="1"/>
</dbReference>
<accession>A0AAE0D498</accession>
<dbReference type="PANTHER" id="PTHR31126">
    <property type="entry name" value="TYROSINE-PROTEIN PHOSPHATASE"/>
    <property type="match status" value="1"/>
</dbReference>
<sequence>MASDSDYSPAQLLEHAQTDVRLPVAEPFLSTVLARPPFINVAGTFNTRDVGLVPGSPIRKGYVFRSGALETLDDVGKQQIADQLGIKRIFDLRTSREREKYPEPDVPGVDIMWISSSYSNTVDIDDFVSGGGEEGYCKMYMGIMEIYAPTMKTVLEHVRDRPQEPFLFHCALGRDRTGILAGFLLSLAGANAETIALDYMLSRIGSDPVRELLLQRAIEDNNCDFDVPVFHNLCSLRLSTWQLFMKQVEDTYGGFEKYAMVKLGFSQDEMERIVGHLRA</sequence>
<evidence type="ECO:0000313" key="1">
    <source>
        <dbReference type="EMBL" id="KAK2752433.1"/>
    </source>
</evidence>
<evidence type="ECO:0000313" key="2">
    <source>
        <dbReference type="Proteomes" id="UP001281614"/>
    </source>
</evidence>
<dbReference type="AlphaFoldDB" id="A0AAE0D498"/>
<keyword evidence="2" id="KW-1185">Reference proteome</keyword>
<dbReference type="PROSITE" id="PS00383">
    <property type="entry name" value="TYR_PHOSPHATASE_1"/>
    <property type="match status" value="1"/>
</dbReference>
<proteinExistence type="predicted"/>
<dbReference type="Pfam" id="PF13350">
    <property type="entry name" value="Y_phosphatase3"/>
    <property type="match status" value="1"/>
</dbReference>
<dbReference type="GO" id="GO:0004721">
    <property type="term" value="F:phosphoprotein phosphatase activity"/>
    <property type="evidence" value="ECO:0007669"/>
    <property type="project" value="InterPro"/>
</dbReference>
<dbReference type="InterPro" id="IPR026893">
    <property type="entry name" value="Tyr/Ser_Pase_IphP-type"/>
</dbReference>
<evidence type="ECO:0008006" key="3">
    <source>
        <dbReference type="Google" id="ProtNLM"/>
    </source>
</evidence>
<gene>
    <name evidence="1" type="ORF">CKAH01_17712</name>
</gene>
<dbReference type="Proteomes" id="UP001281614">
    <property type="component" value="Unassembled WGS sequence"/>
</dbReference>
<dbReference type="InterPro" id="IPR029021">
    <property type="entry name" value="Prot-tyrosine_phosphatase-like"/>
</dbReference>